<evidence type="ECO:0000313" key="2">
    <source>
        <dbReference type="EMBL" id="RDX77719.1"/>
    </source>
</evidence>
<proteinExistence type="predicted"/>
<organism evidence="2 3">
    <name type="scientific">Mucuna pruriens</name>
    <name type="common">Velvet bean</name>
    <name type="synonym">Dolichos pruriens</name>
    <dbReference type="NCBI Taxonomy" id="157652"/>
    <lineage>
        <taxon>Eukaryota</taxon>
        <taxon>Viridiplantae</taxon>
        <taxon>Streptophyta</taxon>
        <taxon>Embryophyta</taxon>
        <taxon>Tracheophyta</taxon>
        <taxon>Spermatophyta</taxon>
        <taxon>Magnoliopsida</taxon>
        <taxon>eudicotyledons</taxon>
        <taxon>Gunneridae</taxon>
        <taxon>Pentapetalae</taxon>
        <taxon>rosids</taxon>
        <taxon>fabids</taxon>
        <taxon>Fabales</taxon>
        <taxon>Fabaceae</taxon>
        <taxon>Papilionoideae</taxon>
        <taxon>50 kb inversion clade</taxon>
        <taxon>NPAAA clade</taxon>
        <taxon>indigoferoid/millettioid clade</taxon>
        <taxon>Phaseoleae</taxon>
        <taxon>Mucuna</taxon>
    </lineage>
</organism>
<evidence type="ECO:0000313" key="3">
    <source>
        <dbReference type="Proteomes" id="UP000257109"/>
    </source>
</evidence>
<dbReference type="Proteomes" id="UP000257109">
    <property type="component" value="Unassembled WGS sequence"/>
</dbReference>
<feature type="non-terminal residue" evidence="2">
    <location>
        <position position="1"/>
    </location>
</feature>
<dbReference type="OrthoDB" id="695705at2759"/>
<dbReference type="AlphaFoldDB" id="A0A371FHE5"/>
<feature type="domain" description="Retrotransposon gag" evidence="1">
    <location>
        <begin position="203"/>
        <end position="274"/>
    </location>
</feature>
<sequence length="288" mass="32680">MTRARITGMESVFTCRDGSKRMGVGSWSRHLRVDIWLERFWLVWIRQDGVGYIRSQLYGDGLALAGMAPSDQDVFSVKTTSISRDAFGLGHIGLEDSVSVSCWFYRQVTVRVVLIDNFGSTSRSRLGSSSSFTYFKTSPYKDEREVPKGTPMDALKCRIPPFARDGDIESYLDLDMKVLACFDYLNSKKVKMVTYEFIGKKRHANTWVDLKRELRLNFVPASHTKNLKNMLQRMYQGSKSVKDYHKDIEVARTTTNVLESNIATMAHFIHGLNRCSGHSGAVPLCLFG</sequence>
<dbReference type="Pfam" id="PF03732">
    <property type="entry name" value="Retrotrans_gag"/>
    <property type="match status" value="1"/>
</dbReference>
<accession>A0A371FHE5</accession>
<name>A0A371FHE5_MUCPR</name>
<dbReference type="PANTHER" id="PTHR35046:SF9">
    <property type="entry name" value="RNA-DIRECTED DNA POLYMERASE"/>
    <property type="match status" value="1"/>
</dbReference>
<gene>
    <name evidence="2" type="ORF">CR513_42113</name>
</gene>
<keyword evidence="3" id="KW-1185">Reference proteome</keyword>
<dbReference type="InterPro" id="IPR005162">
    <property type="entry name" value="Retrotrans_gag_dom"/>
</dbReference>
<dbReference type="PANTHER" id="PTHR35046">
    <property type="entry name" value="ZINC KNUCKLE (CCHC-TYPE) FAMILY PROTEIN"/>
    <property type="match status" value="1"/>
</dbReference>
<evidence type="ECO:0000259" key="1">
    <source>
        <dbReference type="Pfam" id="PF03732"/>
    </source>
</evidence>
<protein>
    <recommendedName>
        <fullName evidence="1">Retrotransposon gag domain-containing protein</fullName>
    </recommendedName>
</protein>
<dbReference type="EMBL" id="QJKJ01009099">
    <property type="protein sequence ID" value="RDX77719.1"/>
    <property type="molecule type" value="Genomic_DNA"/>
</dbReference>
<reference evidence="2" key="1">
    <citation type="submission" date="2018-05" db="EMBL/GenBank/DDBJ databases">
        <title>Draft genome of Mucuna pruriens seed.</title>
        <authorList>
            <person name="Nnadi N.E."/>
            <person name="Vos R."/>
            <person name="Hasami M.H."/>
            <person name="Devisetty U.K."/>
            <person name="Aguiy J.C."/>
        </authorList>
    </citation>
    <scope>NUCLEOTIDE SEQUENCE [LARGE SCALE GENOMIC DNA]</scope>
    <source>
        <strain evidence="2">JCA_2017</strain>
    </source>
</reference>
<comment type="caution">
    <text evidence="2">The sequence shown here is derived from an EMBL/GenBank/DDBJ whole genome shotgun (WGS) entry which is preliminary data.</text>
</comment>